<protein>
    <recommendedName>
        <fullName evidence="4">DUF397 domain-containing protein</fullName>
    </recommendedName>
</protein>
<accession>A0ABW6KVL5</accession>
<evidence type="ECO:0008006" key="4">
    <source>
        <dbReference type="Google" id="ProtNLM"/>
    </source>
</evidence>
<dbReference type="RefSeq" id="WP_388349185.1">
    <property type="nucleotide sequence ID" value="NZ_JBIAFJ010000019.1"/>
</dbReference>
<sequence>MTEPESTNPVADQGGRACDRNQPRDVWFLAGAFGTRARRTCNAPDGVLIAFPLLNRIGKPADRAVFMSAAEGW</sequence>
<reference evidence="2 3" key="1">
    <citation type="submission" date="2024-10" db="EMBL/GenBank/DDBJ databases">
        <title>The Natural Products Discovery Center: Release of the First 8490 Sequenced Strains for Exploring Actinobacteria Biosynthetic Diversity.</title>
        <authorList>
            <person name="Kalkreuter E."/>
            <person name="Kautsar S.A."/>
            <person name="Yang D."/>
            <person name="Bader C.D."/>
            <person name="Teijaro C.N."/>
            <person name="Fluegel L."/>
            <person name="Davis C.M."/>
            <person name="Simpson J.R."/>
            <person name="Lauterbach L."/>
            <person name="Steele A.D."/>
            <person name="Gui C."/>
            <person name="Meng S."/>
            <person name="Li G."/>
            <person name="Viehrig K."/>
            <person name="Ye F."/>
            <person name="Su P."/>
            <person name="Kiefer A.F."/>
            <person name="Nichols A."/>
            <person name="Cepeda A.J."/>
            <person name="Yan W."/>
            <person name="Fan B."/>
            <person name="Jiang Y."/>
            <person name="Adhikari A."/>
            <person name="Zheng C.-J."/>
            <person name="Schuster L."/>
            <person name="Cowan T.M."/>
            <person name="Smanski M.J."/>
            <person name="Chevrette M.G."/>
            <person name="De Carvalho L.P.S."/>
            <person name="Shen B."/>
        </authorList>
    </citation>
    <scope>NUCLEOTIDE SEQUENCE [LARGE SCALE GENOMIC DNA]</scope>
    <source>
        <strain evidence="2 3">NPDC007147</strain>
    </source>
</reference>
<dbReference type="Proteomes" id="UP001601197">
    <property type="component" value="Unassembled WGS sequence"/>
</dbReference>
<keyword evidence="3" id="KW-1185">Reference proteome</keyword>
<evidence type="ECO:0000313" key="2">
    <source>
        <dbReference type="EMBL" id="MFE9171937.1"/>
    </source>
</evidence>
<evidence type="ECO:0000313" key="3">
    <source>
        <dbReference type="Proteomes" id="UP001601197"/>
    </source>
</evidence>
<name>A0ABW6KVL5_9ACTN</name>
<organism evidence="2 3">
    <name type="scientific">Streptomyces kebangsaanensis</name>
    <dbReference type="NCBI Taxonomy" id="864058"/>
    <lineage>
        <taxon>Bacteria</taxon>
        <taxon>Bacillati</taxon>
        <taxon>Actinomycetota</taxon>
        <taxon>Actinomycetes</taxon>
        <taxon>Kitasatosporales</taxon>
        <taxon>Streptomycetaceae</taxon>
        <taxon>Streptomyces</taxon>
    </lineage>
</organism>
<feature type="region of interest" description="Disordered" evidence="1">
    <location>
        <begin position="1"/>
        <end position="20"/>
    </location>
</feature>
<comment type="caution">
    <text evidence="2">The sequence shown here is derived from an EMBL/GenBank/DDBJ whole genome shotgun (WGS) entry which is preliminary data.</text>
</comment>
<feature type="compositionally biased region" description="Polar residues" evidence="1">
    <location>
        <begin position="1"/>
        <end position="10"/>
    </location>
</feature>
<proteinExistence type="predicted"/>
<dbReference type="EMBL" id="JBIAFJ010000019">
    <property type="protein sequence ID" value="MFE9171937.1"/>
    <property type="molecule type" value="Genomic_DNA"/>
</dbReference>
<evidence type="ECO:0000256" key="1">
    <source>
        <dbReference type="SAM" id="MobiDB-lite"/>
    </source>
</evidence>
<gene>
    <name evidence="2" type="ORF">ACFYNZ_20995</name>
</gene>